<reference evidence="2 3" key="1">
    <citation type="submission" date="2018-08" db="EMBL/GenBank/DDBJ databases">
        <title>Genome and evolution of the arbuscular mycorrhizal fungus Diversispora epigaea (formerly Glomus versiforme) and its bacterial endosymbionts.</title>
        <authorList>
            <person name="Sun X."/>
            <person name="Fei Z."/>
            <person name="Harrison M."/>
        </authorList>
    </citation>
    <scope>NUCLEOTIDE SEQUENCE [LARGE SCALE GENOMIC DNA]</scope>
    <source>
        <strain evidence="2 3">IT104</strain>
    </source>
</reference>
<keyword evidence="1" id="KW-1133">Transmembrane helix</keyword>
<proteinExistence type="predicted"/>
<evidence type="ECO:0000313" key="2">
    <source>
        <dbReference type="EMBL" id="RHZ78114.1"/>
    </source>
</evidence>
<evidence type="ECO:0000256" key="1">
    <source>
        <dbReference type="SAM" id="Phobius"/>
    </source>
</evidence>
<protein>
    <submittedName>
        <fullName evidence="2">Uncharacterized protein</fullName>
    </submittedName>
</protein>
<dbReference type="Proteomes" id="UP000266861">
    <property type="component" value="Unassembled WGS sequence"/>
</dbReference>
<accession>A0A397IYD5</accession>
<keyword evidence="1" id="KW-0472">Membrane</keyword>
<dbReference type="OrthoDB" id="2363627at2759"/>
<dbReference type="AlphaFoldDB" id="A0A397IYD5"/>
<feature type="transmembrane region" description="Helical" evidence="1">
    <location>
        <begin position="7"/>
        <end position="27"/>
    </location>
</feature>
<organism evidence="2 3">
    <name type="scientific">Diversispora epigaea</name>
    <dbReference type="NCBI Taxonomy" id="1348612"/>
    <lineage>
        <taxon>Eukaryota</taxon>
        <taxon>Fungi</taxon>
        <taxon>Fungi incertae sedis</taxon>
        <taxon>Mucoromycota</taxon>
        <taxon>Glomeromycotina</taxon>
        <taxon>Glomeromycetes</taxon>
        <taxon>Diversisporales</taxon>
        <taxon>Diversisporaceae</taxon>
        <taxon>Diversispora</taxon>
    </lineage>
</organism>
<sequence length="194" mass="23094">MSSNHVVITKFIFGITLLSVGRILYYITNENSDEHGFFNGFKSGLLKTDFKVERRENGKIVKNIKNFLKWVEKHENDLEDFSKECKNSEIVENVGFGDHDVFKSFKKSLGYFLKWFEKGKNGENFFISFKRSLRNFLRWVEEHKNVVDYGLGDFSKWVEEHENREIFFNGLRDLLKWIEGYENGENDIDVKMQY</sequence>
<dbReference type="EMBL" id="PQFF01000158">
    <property type="protein sequence ID" value="RHZ78114.1"/>
    <property type="molecule type" value="Genomic_DNA"/>
</dbReference>
<gene>
    <name evidence="2" type="ORF">Glove_168g261</name>
</gene>
<evidence type="ECO:0000313" key="3">
    <source>
        <dbReference type="Proteomes" id="UP000266861"/>
    </source>
</evidence>
<comment type="caution">
    <text evidence="2">The sequence shown here is derived from an EMBL/GenBank/DDBJ whole genome shotgun (WGS) entry which is preliminary data.</text>
</comment>
<keyword evidence="3" id="KW-1185">Reference proteome</keyword>
<keyword evidence="1" id="KW-0812">Transmembrane</keyword>
<name>A0A397IYD5_9GLOM</name>